<keyword evidence="10" id="KW-1185">Reference proteome</keyword>
<feature type="transmembrane region" description="Helical" evidence="6">
    <location>
        <begin position="97"/>
        <end position="117"/>
    </location>
</feature>
<dbReference type="GO" id="GO:0004930">
    <property type="term" value="F:G protein-coupled receptor activity"/>
    <property type="evidence" value="ECO:0007669"/>
    <property type="project" value="TreeGrafter"/>
</dbReference>
<sequence>MSQHIIPIDKVIAVPTFIGSLLSLITTSTAITLHINFPPNTHCRHALILNLLVADWINSLDNSISGGIVLSNGYTFTQKAPASAACLTNAWVGQVSVQAVDFNILIISIAVLITVYGNDRFIGSSRRGTILMCAAPWIPGLITGSIGLGLGAYGHVSGNWCWIRPDRLYLRYALTHAWRIAIFIATLVIYTFIYLRLRKVFNEIRLSQAASWSTSLGLQNQEATTPMPSDTQSTEASRPRFGPNNTQDPLKRSIDSLEIASADMPQGSGMPKFSHNDFATRTDTIPHHAQNIENIERPSYNEQEHFSILPARPNLKKVLLMNGYPIAYIILWIPGIANRLAESAGISSRWLQALQASTQFIGFVNALTYGMNEQMRRQAWEKWKGFGRFNRT</sequence>
<comment type="caution">
    <text evidence="9">The sequence shown here is derived from an EMBL/GenBank/DDBJ whole genome shotgun (WGS) entry which is preliminary data.</text>
</comment>
<evidence type="ECO:0000256" key="1">
    <source>
        <dbReference type="ARBA" id="ARBA00004141"/>
    </source>
</evidence>
<keyword evidence="3 6" id="KW-1133">Transmembrane helix</keyword>
<dbReference type="Gene3D" id="1.20.1070.10">
    <property type="entry name" value="Rhodopsin 7-helix transmembrane proteins"/>
    <property type="match status" value="1"/>
</dbReference>
<evidence type="ECO:0000313" key="9">
    <source>
        <dbReference type="EMBL" id="KAK2601769.1"/>
    </source>
</evidence>
<evidence type="ECO:0000259" key="7">
    <source>
        <dbReference type="Pfam" id="PF11710"/>
    </source>
</evidence>
<dbReference type="Pfam" id="PF11710">
    <property type="entry name" value="Git3"/>
    <property type="match status" value="1"/>
</dbReference>
<gene>
    <name evidence="9" type="ORF">QQS21_004653</name>
</gene>
<evidence type="ECO:0000256" key="4">
    <source>
        <dbReference type="ARBA" id="ARBA00023136"/>
    </source>
</evidence>
<feature type="compositionally biased region" description="Polar residues" evidence="5">
    <location>
        <begin position="218"/>
        <end position="236"/>
    </location>
</feature>
<dbReference type="Pfam" id="PF11970">
    <property type="entry name" value="GPR_Gpa2_C"/>
    <property type="match status" value="1"/>
</dbReference>
<evidence type="ECO:0000259" key="8">
    <source>
        <dbReference type="Pfam" id="PF11970"/>
    </source>
</evidence>
<evidence type="ECO:0000256" key="2">
    <source>
        <dbReference type="ARBA" id="ARBA00022692"/>
    </source>
</evidence>
<protein>
    <recommendedName>
        <fullName evidence="11">Glucose receptor Git3 N-terminal domain-containing protein</fullName>
    </recommendedName>
</protein>
<feature type="transmembrane region" description="Helical" evidence="6">
    <location>
        <begin position="349"/>
        <end position="369"/>
    </location>
</feature>
<evidence type="ECO:0000256" key="3">
    <source>
        <dbReference type="ARBA" id="ARBA00022989"/>
    </source>
</evidence>
<dbReference type="InterPro" id="IPR023041">
    <property type="entry name" value="Glucose_rcpt_Git3-like_N"/>
</dbReference>
<dbReference type="Proteomes" id="UP001251528">
    <property type="component" value="Unassembled WGS sequence"/>
</dbReference>
<keyword evidence="2 6" id="KW-0812">Transmembrane</keyword>
<feature type="region of interest" description="Disordered" evidence="5">
    <location>
        <begin position="218"/>
        <end position="250"/>
    </location>
</feature>
<evidence type="ECO:0008006" key="11">
    <source>
        <dbReference type="Google" id="ProtNLM"/>
    </source>
</evidence>
<feature type="transmembrane region" description="Helical" evidence="6">
    <location>
        <begin position="12"/>
        <end position="35"/>
    </location>
</feature>
<dbReference type="InterPro" id="IPR022596">
    <property type="entry name" value="GPR1/2/3_C"/>
</dbReference>
<feature type="transmembrane region" description="Helical" evidence="6">
    <location>
        <begin position="176"/>
        <end position="195"/>
    </location>
</feature>
<dbReference type="AlphaFoldDB" id="A0AAJ0FV88"/>
<feature type="transmembrane region" description="Helical" evidence="6">
    <location>
        <begin position="318"/>
        <end position="337"/>
    </location>
</feature>
<evidence type="ECO:0000256" key="5">
    <source>
        <dbReference type="SAM" id="MobiDB-lite"/>
    </source>
</evidence>
<evidence type="ECO:0000256" key="6">
    <source>
        <dbReference type="SAM" id="Phobius"/>
    </source>
</evidence>
<organism evidence="9 10">
    <name type="scientific">Conoideocrella luteorostrata</name>
    <dbReference type="NCBI Taxonomy" id="1105319"/>
    <lineage>
        <taxon>Eukaryota</taxon>
        <taxon>Fungi</taxon>
        <taxon>Dikarya</taxon>
        <taxon>Ascomycota</taxon>
        <taxon>Pezizomycotina</taxon>
        <taxon>Sordariomycetes</taxon>
        <taxon>Hypocreomycetidae</taxon>
        <taxon>Hypocreales</taxon>
        <taxon>Clavicipitaceae</taxon>
        <taxon>Conoideocrella</taxon>
    </lineage>
</organism>
<dbReference type="PANTHER" id="PTHR23112">
    <property type="entry name" value="G PROTEIN-COUPLED RECEPTOR 157-RELATED"/>
    <property type="match status" value="1"/>
</dbReference>
<reference evidence="9" key="1">
    <citation type="submission" date="2023-06" db="EMBL/GenBank/DDBJ databases">
        <title>Conoideocrella luteorostrata (Hypocreales: Clavicipitaceae), a potential biocontrol fungus for elongate hemlock scale in United States Christmas tree production areas.</title>
        <authorList>
            <person name="Barrett H."/>
            <person name="Lovett B."/>
            <person name="Macias A.M."/>
            <person name="Stajich J.E."/>
            <person name="Kasson M.T."/>
        </authorList>
    </citation>
    <scope>NUCLEOTIDE SEQUENCE</scope>
    <source>
        <strain evidence="9">ARSEF 14590</strain>
    </source>
</reference>
<dbReference type="GO" id="GO:0005886">
    <property type="term" value="C:plasma membrane"/>
    <property type="evidence" value="ECO:0007669"/>
    <property type="project" value="TreeGrafter"/>
</dbReference>
<keyword evidence="4 6" id="KW-0472">Membrane</keyword>
<name>A0AAJ0FV88_9HYPO</name>
<dbReference type="PANTHER" id="PTHR23112:SF37">
    <property type="entry name" value="G PROTEIN-COUPLED RECEPTOR GPR1"/>
    <property type="match status" value="1"/>
</dbReference>
<proteinExistence type="predicted"/>
<feature type="transmembrane region" description="Helical" evidence="6">
    <location>
        <begin position="129"/>
        <end position="156"/>
    </location>
</feature>
<comment type="subcellular location">
    <subcellularLocation>
        <location evidence="1">Membrane</location>
        <topology evidence="1">Multi-pass membrane protein</topology>
    </subcellularLocation>
</comment>
<feature type="domain" description="Glucose receptor Git3-like N-terminal" evidence="7">
    <location>
        <begin position="15"/>
        <end position="203"/>
    </location>
</feature>
<feature type="domain" description="G protein-coupled receptor GPR1/2/3 C-terminal" evidence="8">
    <location>
        <begin position="323"/>
        <end position="374"/>
    </location>
</feature>
<dbReference type="GO" id="GO:0007189">
    <property type="term" value="P:adenylate cyclase-activating G protein-coupled receptor signaling pathway"/>
    <property type="evidence" value="ECO:0007669"/>
    <property type="project" value="TreeGrafter"/>
</dbReference>
<dbReference type="SUPFAM" id="SSF81321">
    <property type="entry name" value="Family A G protein-coupled receptor-like"/>
    <property type="match status" value="1"/>
</dbReference>
<evidence type="ECO:0000313" key="10">
    <source>
        <dbReference type="Proteomes" id="UP001251528"/>
    </source>
</evidence>
<dbReference type="EMBL" id="JASWJB010000070">
    <property type="protein sequence ID" value="KAK2601769.1"/>
    <property type="molecule type" value="Genomic_DNA"/>
</dbReference>
<accession>A0AAJ0FV88</accession>